<gene>
    <name evidence="1" type="ORF">phiP43_028</name>
</gene>
<reference evidence="1 2" key="1">
    <citation type="submission" date="2017-12" db="EMBL/GenBank/DDBJ databases">
        <title>Complete genome sequence and characterization of bacteriophage phiP4-3 infecting Proteus pennea.</title>
        <authorList>
            <person name="He Y."/>
            <person name="Yang H."/>
        </authorList>
    </citation>
    <scope>NUCLEOTIDE SEQUENCE [LARGE SCALE GENOMIC DNA]</scope>
</reference>
<keyword evidence="2" id="KW-1185">Reference proteome</keyword>
<accession>A0A2I6PF87</accession>
<protein>
    <submittedName>
        <fullName evidence="1">Uncharacterized protein</fullName>
    </submittedName>
</protein>
<evidence type="ECO:0000313" key="1">
    <source>
        <dbReference type="EMBL" id="AUM58386.1"/>
    </source>
</evidence>
<dbReference type="Proteomes" id="UP000240538">
    <property type="component" value="Segment"/>
</dbReference>
<sequence>MQLIHRFEEQNNWVLVEAPKEHFLFFKDLTIDGYKSLIRKEHVDVMPHGVYELKNYKIDREYGGNGHDLYLTNSDITDKRAVKMDTCLCRLFKSISEGHTKIENNLITVKGIFRKNGRIICLYPLINEDLNNG</sequence>
<evidence type="ECO:0000313" key="2">
    <source>
        <dbReference type="Proteomes" id="UP000240538"/>
    </source>
</evidence>
<proteinExistence type="predicted"/>
<name>A0A2I6PF87_9CAUD</name>
<organism evidence="1 2">
    <name type="scientific">Proteus phage phiP4-3</name>
    <dbReference type="NCBI Taxonomy" id="2065203"/>
    <lineage>
        <taxon>Viruses</taxon>
        <taxon>Duplodnaviria</taxon>
        <taxon>Heunggongvirae</taxon>
        <taxon>Uroviricota</taxon>
        <taxon>Caudoviricetes</taxon>
        <taxon>Pantevenvirales</taxon>
        <taxon>Straboviridae</taxon>
        <taxon>Bragavirus</taxon>
        <taxon>Bragavirus p43</taxon>
    </lineage>
</organism>
<dbReference type="EMBL" id="MG696114">
    <property type="protein sequence ID" value="AUM58386.1"/>
    <property type="molecule type" value="Genomic_DNA"/>
</dbReference>